<dbReference type="EMBL" id="OY660869">
    <property type="protein sequence ID" value="CAJ1057799.1"/>
    <property type="molecule type" value="Genomic_DNA"/>
</dbReference>
<gene>
    <name evidence="1" type="ORF">XNOV1_A035436</name>
</gene>
<accession>A0AAV1F9X6</accession>
<proteinExistence type="predicted"/>
<evidence type="ECO:0000313" key="2">
    <source>
        <dbReference type="Proteomes" id="UP001178508"/>
    </source>
</evidence>
<protein>
    <submittedName>
        <fullName evidence="1">Uncharacterized protein LOC122137067</fullName>
    </submittedName>
</protein>
<keyword evidence="2" id="KW-1185">Reference proteome</keyword>
<evidence type="ECO:0000313" key="1">
    <source>
        <dbReference type="EMBL" id="CAJ1057799.1"/>
    </source>
</evidence>
<organism evidence="1 2">
    <name type="scientific">Xyrichtys novacula</name>
    <name type="common">Pearly razorfish</name>
    <name type="synonym">Hemipteronotus novacula</name>
    <dbReference type="NCBI Taxonomy" id="13765"/>
    <lineage>
        <taxon>Eukaryota</taxon>
        <taxon>Metazoa</taxon>
        <taxon>Chordata</taxon>
        <taxon>Craniata</taxon>
        <taxon>Vertebrata</taxon>
        <taxon>Euteleostomi</taxon>
        <taxon>Actinopterygii</taxon>
        <taxon>Neopterygii</taxon>
        <taxon>Teleostei</taxon>
        <taxon>Neoteleostei</taxon>
        <taxon>Acanthomorphata</taxon>
        <taxon>Eupercaria</taxon>
        <taxon>Labriformes</taxon>
        <taxon>Labridae</taxon>
        <taxon>Xyrichtys</taxon>
    </lineage>
</organism>
<dbReference type="PANTHER" id="PTHR10773">
    <property type="entry name" value="DNA-DIRECTED RNA POLYMERASES I, II, AND III SUBUNIT RPABC2"/>
    <property type="match status" value="1"/>
</dbReference>
<dbReference type="PANTHER" id="PTHR10773:SF19">
    <property type="match status" value="1"/>
</dbReference>
<dbReference type="Proteomes" id="UP001178508">
    <property type="component" value="Chromosome 6"/>
</dbReference>
<reference evidence="1" key="1">
    <citation type="submission" date="2023-08" db="EMBL/GenBank/DDBJ databases">
        <authorList>
            <person name="Alioto T."/>
            <person name="Alioto T."/>
            <person name="Gomez Garrido J."/>
        </authorList>
    </citation>
    <scope>NUCLEOTIDE SEQUENCE</scope>
</reference>
<dbReference type="AlphaFoldDB" id="A0AAV1F9X6"/>
<name>A0AAV1F9X6_XYRNO</name>
<sequence>MDLQGLLLCPKLQAFTLYYKTKLSVHNLTIFDMISHSATNYLWHEGEAGLSANEFASCVVHYLEAHLLCNEYILWSDGCGYQNRNLQLSNALLRFAMEKKKPVTQKYLERGHTQMECDSVHSVIERKLRHREICIPAEYAAVIRGARVNPRPYKVRYVNHTFFKDFQQVKLCKSI</sequence>